<name>A0A9Q5CHH3_CLOBE</name>
<protein>
    <submittedName>
        <fullName evidence="1">Uncharacterized protein</fullName>
    </submittedName>
</protein>
<organism evidence="1 2">
    <name type="scientific">Clostridium beijerinckii</name>
    <name type="common">Clostridium MP</name>
    <dbReference type="NCBI Taxonomy" id="1520"/>
    <lineage>
        <taxon>Bacteria</taxon>
        <taxon>Bacillati</taxon>
        <taxon>Bacillota</taxon>
        <taxon>Clostridia</taxon>
        <taxon>Eubacteriales</taxon>
        <taxon>Clostridiaceae</taxon>
        <taxon>Clostridium</taxon>
    </lineage>
</organism>
<accession>A0A9Q5CHH3</accession>
<evidence type="ECO:0000313" key="2">
    <source>
        <dbReference type="Proteomes" id="UP000821656"/>
    </source>
</evidence>
<proteinExistence type="predicted"/>
<dbReference type="Proteomes" id="UP000821656">
    <property type="component" value="Unassembled WGS sequence"/>
</dbReference>
<gene>
    <name evidence="1" type="ORF">DFH45_002811</name>
</gene>
<sequence>MVNVKNRIYAILELMDEIFNFLINEEKLNNKSIELI</sequence>
<reference evidence="1" key="1">
    <citation type="submission" date="2020-05" db="EMBL/GenBank/DDBJ databases">
        <title>Genomic insights into acetone-butanol-ethanol (ABE) fermentation by sequencing solventogenic clostridia strains.</title>
        <authorList>
            <person name="Brown S."/>
        </authorList>
    </citation>
    <scope>NUCLEOTIDE SEQUENCE</scope>
    <source>
        <strain evidence="1">DJ126</strain>
    </source>
</reference>
<dbReference type="EMBL" id="JABSXK010000001">
    <property type="protein sequence ID" value="NRV09848.1"/>
    <property type="molecule type" value="Genomic_DNA"/>
</dbReference>
<dbReference type="AlphaFoldDB" id="A0A9Q5CHH3"/>
<evidence type="ECO:0000313" key="1">
    <source>
        <dbReference type="EMBL" id="NRV09848.1"/>
    </source>
</evidence>
<comment type="caution">
    <text evidence="1">The sequence shown here is derived from an EMBL/GenBank/DDBJ whole genome shotgun (WGS) entry which is preliminary data.</text>
</comment>